<evidence type="ECO:0000313" key="16">
    <source>
        <dbReference type="EMBL" id="KZV43474.1"/>
    </source>
</evidence>
<dbReference type="PROSITE" id="PS51257">
    <property type="entry name" value="PROKAR_LIPOPROTEIN"/>
    <property type="match status" value="1"/>
</dbReference>
<dbReference type="GO" id="GO:0005524">
    <property type="term" value="F:ATP binding"/>
    <property type="evidence" value="ECO:0007669"/>
    <property type="project" value="UniProtKB-KW"/>
</dbReference>
<evidence type="ECO:0000256" key="12">
    <source>
        <dbReference type="SAM" id="MobiDB-lite"/>
    </source>
</evidence>
<feature type="transmembrane region" description="Helical" evidence="13">
    <location>
        <begin position="559"/>
        <end position="584"/>
    </location>
</feature>
<dbReference type="InterPro" id="IPR003593">
    <property type="entry name" value="AAA+_ATPase"/>
</dbReference>
<feature type="domain" description="ABC transmembrane type-1" evidence="15">
    <location>
        <begin position="299"/>
        <end position="588"/>
    </location>
</feature>
<evidence type="ECO:0000256" key="3">
    <source>
        <dbReference type="ARBA" id="ARBA00022448"/>
    </source>
</evidence>
<reference evidence="16 17" key="1">
    <citation type="journal article" date="2015" name="Proc. Natl. Acad. Sci. U.S.A.">
        <title>The resurrection genome of Boea hygrometrica: A blueprint for survival of dehydration.</title>
        <authorList>
            <person name="Xiao L."/>
            <person name="Yang G."/>
            <person name="Zhang L."/>
            <person name="Yang X."/>
            <person name="Zhao S."/>
            <person name="Ji Z."/>
            <person name="Zhou Q."/>
            <person name="Hu M."/>
            <person name="Wang Y."/>
            <person name="Chen M."/>
            <person name="Xu Y."/>
            <person name="Jin H."/>
            <person name="Xiao X."/>
            <person name="Hu G."/>
            <person name="Bao F."/>
            <person name="Hu Y."/>
            <person name="Wan P."/>
            <person name="Li L."/>
            <person name="Deng X."/>
            <person name="Kuang T."/>
            <person name="Xiang C."/>
            <person name="Zhu J.K."/>
            <person name="Oliver M.J."/>
            <person name="He Y."/>
        </authorList>
    </citation>
    <scope>NUCLEOTIDE SEQUENCE [LARGE SCALE GENOMIC DNA]</scope>
    <source>
        <strain evidence="17">cv. XS01</strain>
    </source>
</reference>
<accession>A0A2Z7C986</accession>
<dbReference type="FunFam" id="3.40.50.300:FF:000066">
    <property type="entry name" value="ABC transporter B family member 1"/>
    <property type="match status" value="1"/>
</dbReference>
<feature type="transmembrane region" description="Helical" evidence="13">
    <location>
        <begin position="346"/>
        <end position="369"/>
    </location>
</feature>
<evidence type="ECO:0000256" key="13">
    <source>
        <dbReference type="SAM" id="Phobius"/>
    </source>
</evidence>
<dbReference type="Gene3D" id="1.20.1560.10">
    <property type="entry name" value="ABC transporter type 1, transmembrane domain"/>
    <property type="match status" value="1"/>
</dbReference>
<dbReference type="Gene3D" id="3.40.50.300">
    <property type="entry name" value="P-loop containing nucleotide triphosphate hydrolases"/>
    <property type="match status" value="2"/>
</dbReference>
<dbReference type="InterPro" id="IPR003439">
    <property type="entry name" value="ABC_transporter-like_ATP-bd"/>
</dbReference>
<dbReference type="InterPro" id="IPR027417">
    <property type="entry name" value="P-loop_NTPase"/>
</dbReference>
<feature type="compositionally biased region" description="Polar residues" evidence="12">
    <location>
        <begin position="12"/>
        <end position="35"/>
    </location>
</feature>
<evidence type="ECO:0000256" key="8">
    <source>
        <dbReference type="ARBA" id="ARBA00022989"/>
    </source>
</evidence>
<keyword evidence="9 13" id="KW-0472">Membrane</keyword>
<feature type="transmembrane region" description="Helical" evidence="13">
    <location>
        <begin position="449"/>
        <end position="470"/>
    </location>
</feature>
<feature type="domain" description="ABC transporter" evidence="14">
    <location>
        <begin position="1266"/>
        <end position="1502"/>
    </location>
</feature>
<feature type="transmembrane region" description="Helical" evidence="13">
    <location>
        <begin position="940"/>
        <end position="963"/>
    </location>
</feature>
<keyword evidence="5" id="KW-0677">Repeat</keyword>
<evidence type="ECO:0000256" key="6">
    <source>
        <dbReference type="ARBA" id="ARBA00022741"/>
    </source>
</evidence>
<feature type="compositionally biased region" description="Basic and acidic residues" evidence="12">
    <location>
        <begin position="1"/>
        <end position="11"/>
    </location>
</feature>
<gene>
    <name evidence="16" type="ORF">F511_09917</name>
</gene>
<dbReference type="Proteomes" id="UP000250235">
    <property type="component" value="Unassembled WGS sequence"/>
</dbReference>
<evidence type="ECO:0000313" key="17">
    <source>
        <dbReference type="Proteomes" id="UP000250235"/>
    </source>
</evidence>
<evidence type="ECO:0000256" key="7">
    <source>
        <dbReference type="ARBA" id="ARBA00022840"/>
    </source>
</evidence>
<keyword evidence="17" id="KW-1185">Reference proteome</keyword>
<feature type="transmembrane region" description="Helical" evidence="13">
    <location>
        <begin position="295"/>
        <end position="315"/>
    </location>
</feature>
<dbReference type="CDD" id="cd18578">
    <property type="entry name" value="ABC_6TM_Pgp_ABCB1_D2_like"/>
    <property type="match status" value="1"/>
</dbReference>
<dbReference type="SUPFAM" id="SSF90123">
    <property type="entry name" value="ABC transporter transmembrane region"/>
    <property type="match status" value="2"/>
</dbReference>
<evidence type="ECO:0000256" key="10">
    <source>
        <dbReference type="ARBA" id="ARBA00023180"/>
    </source>
</evidence>
<feature type="transmembrane region" description="Helical" evidence="13">
    <location>
        <begin position="424"/>
        <end position="443"/>
    </location>
</feature>
<dbReference type="PANTHER" id="PTHR43394">
    <property type="entry name" value="ATP-DEPENDENT PERMEASE MDL1, MITOCHONDRIAL"/>
    <property type="match status" value="1"/>
</dbReference>
<feature type="region of interest" description="Disordered" evidence="12">
    <location>
        <begin position="153"/>
        <end position="196"/>
    </location>
</feature>
<feature type="region of interest" description="Disordered" evidence="12">
    <location>
        <begin position="1"/>
        <end position="54"/>
    </location>
</feature>
<keyword evidence="4 13" id="KW-0812">Transmembrane</keyword>
<feature type="transmembrane region" description="Helical" evidence="13">
    <location>
        <begin position="1167"/>
        <end position="1191"/>
    </location>
</feature>
<dbReference type="Pfam" id="PF00005">
    <property type="entry name" value="ABC_tran"/>
    <property type="match status" value="2"/>
</dbReference>
<evidence type="ECO:0000256" key="11">
    <source>
        <dbReference type="ARBA" id="ARBA00062948"/>
    </source>
</evidence>
<keyword evidence="3" id="KW-0813">Transport</keyword>
<evidence type="ECO:0000256" key="2">
    <source>
        <dbReference type="ARBA" id="ARBA00007577"/>
    </source>
</evidence>
<organism evidence="16 17">
    <name type="scientific">Dorcoceras hygrometricum</name>
    <dbReference type="NCBI Taxonomy" id="472368"/>
    <lineage>
        <taxon>Eukaryota</taxon>
        <taxon>Viridiplantae</taxon>
        <taxon>Streptophyta</taxon>
        <taxon>Embryophyta</taxon>
        <taxon>Tracheophyta</taxon>
        <taxon>Spermatophyta</taxon>
        <taxon>Magnoliopsida</taxon>
        <taxon>eudicotyledons</taxon>
        <taxon>Gunneridae</taxon>
        <taxon>Pentapetalae</taxon>
        <taxon>asterids</taxon>
        <taxon>lamiids</taxon>
        <taxon>Lamiales</taxon>
        <taxon>Gesneriaceae</taxon>
        <taxon>Didymocarpoideae</taxon>
        <taxon>Trichosporeae</taxon>
        <taxon>Loxocarpinae</taxon>
        <taxon>Dorcoceras</taxon>
    </lineage>
</organism>
<sequence length="1512" mass="167115">MSAPERRHYTTPDRSQYLSTSVSSCTSNHVSQYQNPHRLRNPTPTSPFASDNDRSWQGELSWQFKPTRWQENQNLGEALGPWTASASATPASARSRTFRRSANDYYLSRTYGGFQRFTNPYYSNSHSSYDRLPSGRSESHSYVGTDHKSPFLGSNHSFEKQTSPCKSTNLSNVYDVSDGRSGPLADEDELRMPDHRTTPQNKDLRWFYESDAYDDENNDDYQRSKYQEMSNIQHGHDHFCNRFPYYRHGNEGYYDHGYDTPAIEEETDEEEEDDPMAPKSVGLFSLFRYSTKLDLVLIVLGCLGAFINGGSLPWYSYLFGNIVNELARGQENDRHQMMKDVQKICLLMTGLAAFVVVGAYLEITCWRIVGERSAHRIRTEYLRATLRQDIEFFDTQISTGDIMHGISTDVAQIQEVMAEKMANFVHHIFTFICGYVVGFMRSWKVSLAVFAVTPITMACGMTYKAVYGGLTAKEELFYRKAGSIAEQTISSIRTVLSFVAEDALAEKYAKFLKRSVPLGAKVGFAKGAGIGIIYLVTYMTWALAFWYGSILVAKEQISGGAAIACFFGVNVGGRGLALALSYFAQFSLGTVAASRVFQVIDRIPEVDPYSSHGFKPSNICGNIEFRDVSFAYPSRPTIQILNSLNLVIHASKTLALVGSSGAGKSTILALIERFYDPNQGFITLDGYDLRTLQVKWLRNQIGMVGQEPVMFGTTILENVTMGKKNATKKEAIRACMAANAHEFISNLPQGYDTQTGDRGTLLSGGQKQRIALARAIINDPTILLLDEATSALDPEAEFLVQQAIDTITRGRTTIIIAHRLATVKNADTVVVLECGSVVEIGNHRQLMEKDGFYSGLVKLSSQGVPQSVVNQFDQLKDLDLSAYEKYMRNGSTLTYVHELPKSKHLKSMQNENGGEENDEYQSKVTHYHLRDIWNLQKPELTLLIIGIFFGMLAGAILSIFPLILGQALNVYFFTNAQKLKRDAGYLCLVLVGLGFGCIIFMTGQQGFCGWAGTKLTKRVRSLLFKAILRQEPGWFDFDENSTGILVSRLSLDCVSFRSVLGDRLSVLLMGLSSAAVGLGISFFLEWRLTLLAAALTPLTLGASYLNLIVSIGPKLDNTSYARASNIAAGAVSNIRTVATFGTQECLVQSFQEALSEPNRISVRKSQILGLVLGFSQGAMYGSYTLTLYFGAYLVMQEQTNFGVVYKIFLILVLSSFSVGQLAGLAPDTSRAATAIPAVLGILNRRPGLCGDRKKSRKFKSSKGVDIEFKKVTFSYPSRPNATVLRDFSLKIKGGKMVALLGRSGSGKSTVLSMIQRFYDPNCGTISMGGIDLRELNLKWLRSQIALVDQEPALFAGTIGENIAFGNPNASWDEIETAAKEACIHSFICSLPNGYETEVGESGVQVSGGQKQRIAIARFILKKSKVLLLDEASSALDLESEKHVQNAFRKASQDATTIVVAHSLSTIREADFIAVMRDGVVAEYGDHDTLMAAQLGGIYSNMVRVEAEALAFL</sequence>
<feature type="transmembrane region" description="Helical" evidence="13">
    <location>
        <begin position="1064"/>
        <end position="1084"/>
    </location>
</feature>
<dbReference type="GO" id="GO:0090374">
    <property type="term" value="P:oligopeptide export from mitochondrion"/>
    <property type="evidence" value="ECO:0007669"/>
    <property type="project" value="TreeGrafter"/>
</dbReference>
<feature type="transmembrane region" description="Helical" evidence="13">
    <location>
        <begin position="983"/>
        <end position="1001"/>
    </location>
</feature>
<evidence type="ECO:0000256" key="1">
    <source>
        <dbReference type="ARBA" id="ARBA00004651"/>
    </source>
</evidence>
<feature type="transmembrane region" description="Helical" evidence="13">
    <location>
        <begin position="523"/>
        <end position="547"/>
    </location>
</feature>
<dbReference type="CDD" id="cd03249">
    <property type="entry name" value="ABC_MTABC3_MDL1_MDL2"/>
    <property type="match status" value="2"/>
</dbReference>
<dbReference type="EMBL" id="KQ998113">
    <property type="protein sequence ID" value="KZV43474.1"/>
    <property type="molecule type" value="Genomic_DNA"/>
</dbReference>
<dbReference type="CDD" id="cd18577">
    <property type="entry name" value="ABC_6TM_Pgp_ABCB1_D1_like"/>
    <property type="match status" value="1"/>
</dbReference>
<evidence type="ECO:0000259" key="14">
    <source>
        <dbReference type="PROSITE" id="PS50893"/>
    </source>
</evidence>
<dbReference type="SUPFAM" id="SSF52540">
    <property type="entry name" value="P-loop containing nucleoside triphosphate hydrolases"/>
    <property type="match status" value="2"/>
</dbReference>
<dbReference type="SMART" id="SM00382">
    <property type="entry name" value="AAA"/>
    <property type="match status" value="2"/>
</dbReference>
<feature type="domain" description="ABC transmembrane type-1" evidence="15">
    <location>
        <begin position="944"/>
        <end position="1230"/>
    </location>
</feature>
<dbReference type="PROSITE" id="PS50929">
    <property type="entry name" value="ABC_TM1F"/>
    <property type="match status" value="2"/>
</dbReference>
<dbReference type="FunFam" id="3.40.50.300:FF:000205">
    <property type="entry name" value="ABC transporter B family member 4"/>
    <property type="match status" value="1"/>
</dbReference>
<dbReference type="InterPro" id="IPR017871">
    <property type="entry name" value="ABC_transporter-like_CS"/>
</dbReference>
<evidence type="ECO:0000256" key="9">
    <source>
        <dbReference type="ARBA" id="ARBA00023136"/>
    </source>
</evidence>
<dbReference type="Pfam" id="PF00664">
    <property type="entry name" value="ABC_membrane"/>
    <property type="match status" value="2"/>
</dbReference>
<dbReference type="InterPro" id="IPR011527">
    <property type="entry name" value="ABC1_TM_dom"/>
</dbReference>
<dbReference type="GO" id="GO:0016887">
    <property type="term" value="F:ATP hydrolysis activity"/>
    <property type="evidence" value="ECO:0007669"/>
    <property type="project" value="InterPro"/>
</dbReference>
<keyword evidence="6" id="KW-0547">Nucleotide-binding</keyword>
<dbReference type="InterPro" id="IPR036640">
    <property type="entry name" value="ABC1_TM_sf"/>
</dbReference>
<dbReference type="PROSITE" id="PS00211">
    <property type="entry name" value="ABC_TRANSPORTER_1"/>
    <property type="match status" value="2"/>
</dbReference>
<dbReference type="PROSITE" id="PS50893">
    <property type="entry name" value="ABC_TRANSPORTER_2"/>
    <property type="match status" value="2"/>
</dbReference>
<keyword evidence="8 13" id="KW-1133">Transmembrane helix</keyword>
<keyword evidence="7" id="KW-0067">ATP-binding</keyword>
<evidence type="ECO:0000256" key="4">
    <source>
        <dbReference type="ARBA" id="ARBA00022692"/>
    </source>
</evidence>
<protein>
    <submittedName>
        <fullName evidence="16">ABC transporter B family member 19-like</fullName>
    </submittedName>
</protein>
<comment type="subcellular location">
    <subcellularLocation>
        <location evidence="1">Cell membrane</location>
        <topology evidence="1">Multi-pass membrane protein</topology>
    </subcellularLocation>
</comment>
<feature type="transmembrane region" description="Helical" evidence="13">
    <location>
        <begin position="1090"/>
        <end position="1109"/>
    </location>
</feature>
<dbReference type="GO" id="GO:0005743">
    <property type="term" value="C:mitochondrial inner membrane"/>
    <property type="evidence" value="ECO:0007669"/>
    <property type="project" value="TreeGrafter"/>
</dbReference>
<feature type="transmembrane region" description="Helical" evidence="13">
    <location>
        <begin position="1203"/>
        <end position="1225"/>
    </location>
</feature>
<proteinExistence type="inferred from homology"/>
<evidence type="ECO:0000259" key="15">
    <source>
        <dbReference type="PROSITE" id="PS50929"/>
    </source>
</evidence>
<dbReference type="InterPro" id="IPR039421">
    <property type="entry name" value="Type_1_exporter"/>
</dbReference>
<comment type="subunit">
    <text evidence="11">Interacts with 1-naphthylphthalamic acid (NPA).</text>
</comment>
<feature type="domain" description="ABC transporter" evidence="14">
    <location>
        <begin position="623"/>
        <end position="859"/>
    </location>
</feature>
<dbReference type="PANTHER" id="PTHR43394:SF11">
    <property type="entry name" value="ATP-BINDING CASSETTE TRANSPORTER"/>
    <property type="match status" value="1"/>
</dbReference>
<dbReference type="OrthoDB" id="6500128at2759"/>
<feature type="compositionally biased region" description="Polar residues" evidence="12">
    <location>
        <begin position="153"/>
        <end position="174"/>
    </location>
</feature>
<evidence type="ECO:0000256" key="5">
    <source>
        <dbReference type="ARBA" id="ARBA00022737"/>
    </source>
</evidence>
<dbReference type="GO" id="GO:0005886">
    <property type="term" value="C:plasma membrane"/>
    <property type="evidence" value="ECO:0007669"/>
    <property type="project" value="UniProtKB-SubCell"/>
</dbReference>
<dbReference type="GO" id="GO:0015421">
    <property type="term" value="F:ABC-type oligopeptide transporter activity"/>
    <property type="evidence" value="ECO:0007669"/>
    <property type="project" value="TreeGrafter"/>
</dbReference>
<comment type="similarity">
    <text evidence="2">Belongs to the ABC transporter superfamily. ABCB family. Multidrug resistance exporter (TC 3.A.1.201) subfamily.</text>
</comment>
<name>A0A2Z7C986_9LAMI</name>
<keyword evidence="10" id="KW-0325">Glycoprotein</keyword>